<feature type="compositionally biased region" description="Basic and acidic residues" evidence="1">
    <location>
        <begin position="40"/>
        <end position="59"/>
    </location>
</feature>
<evidence type="ECO:0000256" key="1">
    <source>
        <dbReference type="SAM" id="MobiDB-lite"/>
    </source>
</evidence>
<reference evidence="2 3" key="1">
    <citation type="submission" date="2018-11" db="EMBL/GenBank/DDBJ databases">
        <authorList>
            <consortium name="Pathogen Informatics"/>
        </authorList>
    </citation>
    <scope>NUCLEOTIDE SEQUENCE [LARGE SCALE GENOMIC DNA]</scope>
</reference>
<proteinExistence type="predicted"/>
<feature type="region of interest" description="Disordered" evidence="1">
    <location>
        <begin position="1"/>
        <end position="59"/>
    </location>
</feature>
<keyword evidence="3" id="KW-1185">Reference proteome</keyword>
<dbReference type="OrthoDB" id="5872869at2759"/>
<dbReference type="Proteomes" id="UP000270094">
    <property type="component" value="Unassembled WGS sequence"/>
</dbReference>
<organism evidence="2 3">
    <name type="scientific">Strongylus vulgaris</name>
    <name type="common">Blood worm</name>
    <dbReference type="NCBI Taxonomy" id="40348"/>
    <lineage>
        <taxon>Eukaryota</taxon>
        <taxon>Metazoa</taxon>
        <taxon>Ecdysozoa</taxon>
        <taxon>Nematoda</taxon>
        <taxon>Chromadorea</taxon>
        <taxon>Rhabditida</taxon>
        <taxon>Rhabditina</taxon>
        <taxon>Rhabditomorpha</taxon>
        <taxon>Strongyloidea</taxon>
        <taxon>Strongylidae</taxon>
        <taxon>Strongylus</taxon>
    </lineage>
</organism>
<dbReference type="EMBL" id="UYYB01112494">
    <property type="protein sequence ID" value="VDM81347.1"/>
    <property type="molecule type" value="Genomic_DNA"/>
</dbReference>
<sequence>MHRSKSASNNKKDPTNDVSAINHTTSKKQRRHHKSSTLENRPEWNNDTKIDGYDDVDENGRYRHRGVELNRAHTKAEQEELNQAWLESLRGDFHHERHGATSAGH</sequence>
<gene>
    <name evidence="2" type="ORF">SVUK_LOCUS16345</name>
</gene>
<accession>A0A3P7JYG7</accession>
<dbReference type="AlphaFoldDB" id="A0A3P7JYG7"/>
<evidence type="ECO:0000313" key="3">
    <source>
        <dbReference type="Proteomes" id="UP000270094"/>
    </source>
</evidence>
<protein>
    <submittedName>
        <fullName evidence="2">Uncharacterized protein</fullName>
    </submittedName>
</protein>
<feature type="compositionally biased region" description="Basic residues" evidence="1">
    <location>
        <begin position="25"/>
        <end position="35"/>
    </location>
</feature>
<name>A0A3P7JYG7_STRVU</name>
<evidence type="ECO:0000313" key="2">
    <source>
        <dbReference type="EMBL" id="VDM81347.1"/>
    </source>
</evidence>